<organism evidence="2 3">
    <name type="scientific">Pendulispora rubella</name>
    <dbReference type="NCBI Taxonomy" id="2741070"/>
    <lineage>
        <taxon>Bacteria</taxon>
        <taxon>Pseudomonadati</taxon>
        <taxon>Myxococcota</taxon>
        <taxon>Myxococcia</taxon>
        <taxon>Myxococcales</taxon>
        <taxon>Sorangiineae</taxon>
        <taxon>Pendulisporaceae</taxon>
        <taxon>Pendulispora</taxon>
    </lineage>
</organism>
<dbReference type="InterPro" id="IPR042095">
    <property type="entry name" value="SUMF_sf"/>
</dbReference>
<keyword evidence="3" id="KW-1185">Reference proteome</keyword>
<dbReference type="RefSeq" id="WP_394835096.1">
    <property type="nucleotide sequence ID" value="NZ_CP089929.1"/>
</dbReference>
<protein>
    <submittedName>
        <fullName evidence="2">SUMF1/EgtB/PvdO family nonheme iron enzyme</fullName>
    </submittedName>
</protein>
<accession>A0ABZ2L3D1</accession>
<name>A0ABZ2L3D1_9BACT</name>
<dbReference type="InterPro" id="IPR005532">
    <property type="entry name" value="SUMF_dom"/>
</dbReference>
<sequence length="362" mass="40220">MRRARVLAVMILFASCRRTPAPQGAPPEVPVDAEAIADAGDAGTDATAEDATTGASDPMQLHRETQDELLALFDLRRLTPAEKRHIQPDRFLRSEIGTDGPSRMNQGNKAIASHLISREQCLAGLRGITLQTEKQHATCGAENMVPIWKKGKAPSFCIDVFEFPNKACELPFVWAPPTSAKKVCELQGKRLCSDTEWNMACRGDPEGGEDWRYAYGSKLDLDVCNDQKGHIRTCIVRDAKTAWATCATETEPSGSYPRCRSRFGVFDQHGNVAEVMMRHQGDHVVTQLKGSAWYYNELAKEPREPPPASTPNKRDAYPDHCNFDPRWHVEPIDSAYHVNYHLGFRCCKSVTPSSSAKERHGG</sequence>
<dbReference type="PROSITE" id="PS51257">
    <property type="entry name" value="PROKAR_LIPOPROTEIN"/>
    <property type="match status" value="1"/>
</dbReference>
<dbReference type="SUPFAM" id="SSF56436">
    <property type="entry name" value="C-type lectin-like"/>
    <property type="match status" value="1"/>
</dbReference>
<dbReference type="Gene3D" id="3.90.1580.10">
    <property type="entry name" value="paralog of FGE (formylglycine-generating enzyme)"/>
    <property type="match status" value="1"/>
</dbReference>
<evidence type="ECO:0000259" key="1">
    <source>
        <dbReference type="Pfam" id="PF03781"/>
    </source>
</evidence>
<evidence type="ECO:0000313" key="3">
    <source>
        <dbReference type="Proteomes" id="UP001374803"/>
    </source>
</evidence>
<evidence type="ECO:0000313" key="2">
    <source>
        <dbReference type="EMBL" id="WXB05451.1"/>
    </source>
</evidence>
<dbReference type="Pfam" id="PF03781">
    <property type="entry name" value="FGE-sulfatase"/>
    <property type="match status" value="1"/>
</dbReference>
<feature type="domain" description="Sulfatase-modifying factor enzyme-like" evidence="1">
    <location>
        <begin position="180"/>
        <end position="278"/>
    </location>
</feature>
<dbReference type="InterPro" id="IPR016187">
    <property type="entry name" value="CTDL_fold"/>
</dbReference>
<dbReference type="EMBL" id="CP089983">
    <property type="protein sequence ID" value="WXB05451.1"/>
    <property type="molecule type" value="Genomic_DNA"/>
</dbReference>
<gene>
    <name evidence="2" type="ORF">LVJ94_52220</name>
</gene>
<proteinExistence type="predicted"/>
<reference evidence="2" key="1">
    <citation type="submission" date="2021-12" db="EMBL/GenBank/DDBJ databases">
        <title>Discovery of the Pendulisporaceae a myxobacterial family with distinct sporulation behavior and unique specialized metabolism.</title>
        <authorList>
            <person name="Garcia R."/>
            <person name="Popoff A."/>
            <person name="Bader C.D."/>
            <person name="Loehr J."/>
            <person name="Walesch S."/>
            <person name="Walt C."/>
            <person name="Boldt J."/>
            <person name="Bunk B."/>
            <person name="Haeckl F.J.F.P.J."/>
            <person name="Gunesch A.P."/>
            <person name="Birkelbach J."/>
            <person name="Nuebel U."/>
            <person name="Pietschmann T."/>
            <person name="Bach T."/>
            <person name="Mueller R."/>
        </authorList>
    </citation>
    <scope>NUCLEOTIDE SEQUENCE</scope>
    <source>
        <strain evidence="2">MSr11367</strain>
    </source>
</reference>
<dbReference type="Proteomes" id="UP001374803">
    <property type="component" value="Chromosome"/>
</dbReference>